<dbReference type="InterPro" id="IPR039018">
    <property type="entry name" value="VapC20-like"/>
</dbReference>
<organism evidence="2">
    <name type="scientific">Candidatus Methanogaster sp. ANME-2c ERB4</name>
    <dbReference type="NCBI Taxonomy" id="2759911"/>
    <lineage>
        <taxon>Archaea</taxon>
        <taxon>Methanobacteriati</taxon>
        <taxon>Methanobacteriota</taxon>
        <taxon>Stenosarchaea group</taxon>
        <taxon>Methanomicrobia</taxon>
        <taxon>Methanosarcinales</taxon>
        <taxon>ANME-2 cluster</taxon>
        <taxon>Candidatus Methanogasteraceae</taxon>
        <taxon>Candidatus Methanogaster</taxon>
    </lineage>
</organism>
<reference evidence="2" key="1">
    <citation type="submission" date="2020-06" db="EMBL/GenBank/DDBJ databases">
        <title>Unique genomic features of the anaerobic methanotrophic archaea.</title>
        <authorList>
            <person name="Chadwick G.L."/>
            <person name="Skennerton C.T."/>
            <person name="Laso-Perez R."/>
            <person name="Leu A.O."/>
            <person name="Speth D.R."/>
            <person name="Yu H."/>
            <person name="Morgan-Lang C."/>
            <person name="Hatzenpichler R."/>
            <person name="Goudeau D."/>
            <person name="Malmstrom R."/>
            <person name="Brazelton W.J."/>
            <person name="Woyke T."/>
            <person name="Hallam S.J."/>
            <person name="Tyson G.W."/>
            <person name="Wegener G."/>
            <person name="Boetius A."/>
            <person name="Orphan V."/>
        </authorList>
    </citation>
    <scope>NUCLEOTIDE SEQUENCE</scope>
</reference>
<dbReference type="InterPro" id="IPR029060">
    <property type="entry name" value="PIN-like_dom_sf"/>
</dbReference>
<proteinExistence type="predicted"/>
<dbReference type="EMBL" id="MT631376">
    <property type="protein sequence ID" value="QNO49296.1"/>
    <property type="molecule type" value="Genomic_DNA"/>
</dbReference>
<dbReference type="Pfam" id="PF01850">
    <property type="entry name" value="PIN"/>
    <property type="match status" value="1"/>
</dbReference>
<dbReference type="InterPro" id="IPR002716">
    <property type="entry name" value="PIN_dom"/>
</dbReference>
<dbReference type="GO" id="GO:0016787">
    <property type="term" value="F:hydrolase activity"/>
    <property type="evidence" value="ECO:0007669"/>
    <property type="project" value="UniProtKB-KW"/>
</dbReference>
<evidence type="ECO:0000313" key="2">
    <source>
        <dbReference type="EMBL" id="QNO49296.1"/>
    </source>
</evidence>
<gene>
    <name evidence="2" type="primary">vapC</name>
    <name evidence="2" type="ORF">ANJBEOKM_00036</name>
</gene>
<dbReference type="GO" id="GO:0016075">
    <property type="term" value="P:rRNA catabolic process"/>
    <property type="evidence" value="ECO:0007669"/>
    <property type="project" value="TreeGrafter"/>
</dbReference>
<dbReference type="PANTHER" id="PTHR42188">
    <property type="entry name" value="23S RRNA-SPECIFIC ENDONUCLEASE VAPC20"/>
    <property type="match status" value="1"/>
</dbReference>
<dbReference type="SUPFAM" id="SSF88723">
    <property type="entry name" value="PIN domain-like"/>
    <property type="match status" value="1"/>
</dbReference>
<evidence type="ECO:0000259" key="1">
    <source>
        <dbReference type="Pfam" id="PF01850"/>
    </source>
</evidence>
<sequence>MTEIFLDTSYAIALSATTDRYHKLAEMLAMKIEAEMTRLVTTRAVVLEIGNALAKLRYRSASVTLLKALEEDPIIEIIPLSEELYEKGWQLYRERVDKEWGLTDCISFIAMQEYGLTEALTTDRHFEQAGFKVLLREKP</sequence>
<keyword evidence="2" id="KW-0540">Nuclease</keyword>
<keyword evidence="2" id="KW-0378">Hydrolase</keyword>
<dbReference type="AlphaFoldDB" id="A0A7G9YMR2"/>
<dbReference type="Gene3D" id="3.40.50.1010">
    <property type="entry name" value="5'-nuclease"/>
    <property type="match status" value="1"/>
</dbReference>
<dbReference type="EC" id="3.1.-.-" evidence="2"/>
<name>A0A7G9YMR2_9EURY</name>
<dbReference type="GO" id="GO:0004521">
    <property type="term" value="F:RNA endonuclease activity"/>
    <property type="evidence" value="ECO:0007669"/>
    <property type="project" value="InterPro"/>
</dbReference>
<dbReference type="PANTHER" id="PTHR42188:SF1">
    <property type="entry name" value="23S RRNA-SPECIFIC ENDONUCLEASE VAPC20"/>
    <property type="match status" value="1"/>
</dbReference>
<feature type="domain" description="PIN" evidence="1">
    <location>
        <begin position="4"/>
        <end position="131"/>
    </location>
</feature>
<keyword evidence="2" id="KW-0255">Endonuclease</keyword>
<accession>A0A7G9YMR2</accession>
<protein>
    <submittedName>
        <fullName evidence="2">tRNA(fMet)-specific endonuclease VapC</fullName>
        <ecNumber evidence="2">3.1.-.-</ecNumber>
    </submittedName>
</protein>